<accession>A0ABU6VVW5</accession>
<evidence type="ECO:0000313" key="3">
    <source>
        <dbReference type="Proteomes" id="UP001341840"/>
    </source>
</evidence>
<sequence>GNMDKQILEFDPEIEQTLCKLRKQGKLQKKPHEISSKEAFEEVLVNMVEEGDQRKTFGEFTVPTTASYGSRLVRPTVEANNFELKPALITSFSKISLVAMLLMIPTSTSPLFCIFVTQ</sequence>
<reference evidence="2 3" key="1">
    <citation type="journal article" date="2023" name="Plants (Basel)">
        <title>Bridging the Gap: Combining Genomics and Transcriptomics Approaches to Understand Stylosanthes scabra, an Orphan Legume from the Brazilian Caatinga.</title>
        <authorList>
            <person name="Ferreira-Neto J.R.C."/>
            <person name="da Silva M.D."/>
            <person name="Binneck E."/>
            <person name="de Melo N.F."/>
            <person name="da Silva R.H."/>
            <person name="de Melo A.L.T.M."/>
            <person name="Pandolfi V."/>
            <person name="Bustamante F.O."/>
            <person name="Brasileiro-Vidal A.C."/>
            <person name="Benko-Iseppon A.M."/>
        </authorList>
    </citation>
    <scope>NUCLEOTIDE SEQUENCE [LARGE SCALE GENOMIC DNA]</scope>
    <source>
        <tissue evidence="2">Leaves</tissue>
    </source>
</reference>
<keyword evidence="3" id="KW-1185">Reference proteome</keyword>
<protein>
    <submittedName>
        <fullName evidence="2">Uncharacterized protein</fullName>
    </submittedName>
</protein>
<comment type="caution">
    <text evidence="2">The sequence shown here is derived from an EMBL/GenBank/DDBJ whole genome shotgun (WGS) entry which is preliminary data.</text>
</comment>
<feature type="transmembrane region" description="Helical" evidence="1">
    <location>
        <begin position="95"/>
        <end position="117"/>
    </location>
</feature>
<name>A0ABU6VVW5_9FABA</name>
<proteinExistence type="predicted"/>
<dbReference type="Proteomes" id="UP001341840">
    <property type="component" value="Unassembled WGS sequence"/>
</dbReference>
<evidence type="ECO:0000256" key="1">
    <source>
        <dbReference type="SAM" id="Phobius"/>
    </source>
</evidence>
<feature type="non-terminal residue" evidence="2">
    <location>
        <position position="1"/>
    </location>
</feature>
<gene>
    <name evidence="2" type="ORF">PIB30_101447</name>
</gene>
<organism evidence="2 3">
    <name type="scientific">Stylosanthes scabra</name>
    <dbReference type="NCBI Taxonomy" id="79078"/>
    <lineage>
        <taxon>Eukaryota</taxon>
        <taxon>Viridiplantae</taxon>
        <taxon>Streptophyta</taxon>
        <taxon>Embryophyta</taxon>
        <taxon>Tracheophyta</taxon>
        <taxon>Spermatophyta</taxon>
        <taxon>Magnoliopsida</taxon>
        <taxon>eudicotyledons</taxon>
        <taxon>Gunneridae</taxon>
        <taxon>Pentapetalae</taxon>
        <taxon>rosids</taxon>
        <taxon>fabids</taxon>
        <taxon>Fabales</taxon>
        <taxon>Fabaceae</taxon>
        <taxon>Papilionoideae</taxon>
        <taxon>50 kb inversion clade</taxon>
        <taxon>dalbergioids sensu lato</taxon>
        <taxon>Dalbergieae</taxon>
        <taxon>Pterocarpus clade</taxon>
        <taxon>Stylosanthes</taxon>
    </lineage>
</organism>
<keyword evidence="1" id="KW-0812">Transmembrane</keyword>
<dbReference type="EMBL" id="JASCZI010154005">
    <property type="protein sequence ID" value="MED6177796.1"/>
    <property type="molecule type" value="Genomic_DNA"/>
</dbReference>
<keyword evidence="1" id="KW-0472">Membrane</keyword>
<keyword evidence="1" id="KW-1133">Transmembrane helix</keyword>
<evidence type="ECO:0000313" key="2">
    <source>
        <dbReference type="EMBL" id="MED6177796.1"/>
    </source>
</evidence>